<accession>A0ABT6MGY1</accession>
<reference evidence="1 2" key="1">
    <citation type="submission" date="2023-04" db="EMBL/GenBank/DDBJ databases">
        <title>Forest soil microbial communities from Buena Vista Peninsula, Colon Province, Panama.</title>
        <authorList>
            <person name="Bouskill N."/>
        </authorList>
    </citation>
    <scope>NUCLEOTIDE SEQUENCE [LARGE SCALE GENOMIC DNA]</scope>
    <source>
        <strain evidence="1 2">CFH S0262</strain>
    </source>
</reference>
<protein>
    <submittedName>
        <fullName evidence="1">Uncharacterized protein</fullName>
    </submittedName>
</protein>
<keyword evidence="2" id="KW-1185">Reference proteome</keyword>
<organism evidence="1 2">
    <name type="scientific">Prescottella agglutinans</name>
    <dbReference type="NCBI Taxonomy" id="1644129"/>
    <lineage>
        <taxon>Bacteria</taxon>
        <taxon>Bacillati</taxon>
        <taxon>Actinomycetota</taxon>
        <taxon>Actinomycetes</taxon>
        <taxon>Mycobacteriales</taxon>
        <taxon>Nocardiaceae</taxon>
        <taxon>Prescottella</taxon>
    </lineage>
</organism>
<evidence type="ECO:0000313" key="1">
    <source>
        <dbReference type="EMBL" id="MDH6283495.1"/>
    </source>
</evidence>
<evidence type="ECO:0000313" key="2">
    <source>
        <dbReference type="Proteomes" id="UP001160334"/>
    </source>
</evidence>
<dbReference type="Proteomes" id="UP001160334">
    <property type="component" value="Unassembled WGS sequence"/>
</dbReference>
<gene>
    <name evidence="1" type="ORF">M2280_004743</name>
</gene>
<dbReference type="EMBL" id="JARXVC010000014">
    <property type="protein sequence ID" value="MDH6283495.1"/>
    <property type="molecule type" value="Genomic_DNA"/>
</dbReference>
<name>A0ABT6MGY1_9NOCA</name>
<sequence>MGSLDHIFDTSSAAIKGLFATISGSVDNIFGFFS</sequence>
<comment type="caution">
    <text evidence="1">The sequence shown here is derived from an EMBL/GenBank/DDBJ whole genome shotgun (WGS) entry which is preliminary data.</text>
</comment>
<proteinExistence type="predicted"/>